<comment type="caution">
    <text evidence="1">The sequence shown here is derived from an EMBL/GenBank/DDBJ whole genome shotgun (WGS) entry which is preliminary data.</text>
</comment>
<dbReference type="PROSITE" id="PS51257">
    <property type="entry name" value="PROKAR_LIPOPROTEIN"/>
    <property type="match status" value="1"/>
</dbReference>
<protein>
    <recommendedName>
        <fullName evidence="3">Galactose oxidase</fullName>
    </recommendedName>
</protein>
<evidence type="ECO:0000313" key="2">
    <source>
        <dbReference type="Proteomes" id="UP001207742"/>
    </source>
</evidence>
<dbReference type="RefSeq" id="WP_264729213.1">
    <property type="nucleotide sequence ID" value="NZ_JAPDNR010000001.1"/>
</dbReference>
<gene>
    <name evidence="1" type="ORF">OL497_07295</name>
</gene>
<proteinExistence type="predicted"/>
<accession>A0ABT3IIC7</accession>
<evidence type="ECO:0000313" key="1">
    <source>
        <dbReference type="EMBL" id="MCW3483693.1"/>
    </source>
</evidence>
<evidence type="ECO:0008006" key="3">
    <source>
        <dbReference type="Google" id="ProtNLM"/>
    </source>
</evidence>
<reference evidence="1 2" key="1">
    <citation type="submission" date="2022-10" db="EMBL/GenBank/DDBJ databases">
        <title>Chitinophaga nivalis PC15 sp. nov., isolated from Pyeongchang county, South Korea.</title>
        <authorList>
            <person name="Trinh H.N."/>
        </authorList>
    </citation>
    <scope>NUCLEOTIDE SEQUENCE [LARGE SCALE GENOMIC DNA]</scope>
    <source>
        <strain evidence="1 2">PC14</strain>
    </source>
</reference>
<organism evidence="1 2">
    <name type="scientific">Chitinophaga nivalis</name>
    <dbReference type="NCBI Taxonomy" id="2991709"/>
    <lineage>
        <taxon>Bacteria</taxon>
        <taxon>Pseudomonadati</taxon>
        <taxon>Bacteroidota</taxon>
        <taxon>Chitinophagia</taxon>
        <taxon>Chitinophagales</taxon>
        <taxon>Chitinophagaceae</taxon>
        <taxon>Chitinophaga</taxon>
    </lineage>
</organism>
<dbReference type="Proteomes" id="UP001207742">
    <property type="component" value="Unassembled WGS sequence"/>
</dbReference>
<keyword evidence="2" id="KW-1185">Reference proteome</keyword>
<sequence>MKKSIPQNILLLIGLAVVVLSCNKEDKYLPASKHTTDHISEKKGSQFEGRDWSGKIHTIIVTNEVHGRNNQVAVTVPDEYILVGGGGLVTPKFALPGAFLTGAYPDKALRTWHVSSKEHLLPFQHTLIGYAIGLKIDGLSKEELRKYIRIDSSRENKNHNPETPEAVAAIPKGYVVIGGGVRIDWSGAGTLLTKSIPGNADWGAAGHKNIESSNAHATVFSISIKSDIPTWGKLEVIRDYAINKPGPDFGGYRTVKLVKRKGWALTAVGGDALLTDKERGRYLTGIVPKAEPDESGEESSIVISKDNINYREAGNVAAYNVIIRKQP</sequence>
<name>A0ABT3IIC7_9BACT</name>
<dbReference type="EMBL" id="JAPDNS010000001">
    <property type="protein sequence ID" value="MCW3483693.1"/>
    <property type="molecule type" value="Genomic_DNA"/>
</dbReference>